<dbReference type="InterPro" id="IPR059030">
    <property type="entry name" value="TPR_Epg5_mid"/>
</dbReference>
<dbReference type="OrthoDB" id="75419at2759"/>
<dbReference type="PANTHER" id="PTHR31139:SF4">
    <property type="entry name" value="ECTOPIC P GRANULES PROTEIN 5 HOMOLOG"/>
    <property type="match status" value="1"/>
</dbReference>
<name>N6TU85_DENPD</name>
<dbReference type="Pfam" id="PF26106">
    <property type="entry name" value="TPR_Epg5_C"/>
    <property type="match status" value="1"/>
</dbReference>
<organism evidence="5">
    <name type="scientific">Dendroctonus ponderosae</name>
    <name type="common">Mountain pine beetle</name>
    <dbReference type="NCBI Taxonomy" id="77166"/>
    <lineage>
        <taxon>Eukaryota</taxon>
        <taxon>Metazoa</taxon>
        <taxon>Ecdysozoa</taxon>
        <taxon>Arthropoda</taxon>
        <taxon>Hexapoda</taxon>
        <taxon>Insecta</taxon>
        <taxon>Pterygota</taxon>
        <taxon>Neoptera</taxon>
        <taxon>Endopterygota</taxon>
        <taxon>Coleoptera</taxon>
        <taxon>Polyphaga</taxon>
        <taxon>Cucujiformia</taxon>
        <taxon>Curculionidae</taxon>
        <taxon>Scolytinae</taxon>
        <taxon>Dendroctonus</taxon>
    </lineage>
</organism>
<dbReference type="EMBL" id="KB741209">
    <property type="protein sequence ID" value="ENN72840.1"/>
    <property type="molecule type" value="Genomic_DNA"/>
</dbReference>
<accession>N6TU85</accession>
<proteinExistence type="inferred from homology"/>
<feature type="non-terminal residue" evidence="5">
    <location>
        <position position="1"/>
    </location>
</feature>
<dbReference type="OMA" id="CCCNVAN"/>
<reference evidence="5" key="1">
    <citation type="journal article" date="2013" name="Genome Biol.">
        <title>Draft genome of the mountain pine beetle, Dendroctonus ponderosae Hopkins, a major forest pest.</title>
        <authorList>
            <person name="Keeling C.I."/>
            <person name="Yuen M.M."/>
            <person name="Liao N.Y."/>
            <person name="Docking T.R."/>
            <person name="Chan S.K."/>
            <person name="Taylor G.A."/>
            <person name="Palmquist D.L."/>
            <person name="Jackman S.D."/>
            <person name="Nguyen A."/>
            <person name="Li M."/>
            <person name="Henderson H."/>
            <person name="Janes J.K."/>
            <person name="Zhao Y."/>
            <person name="Pandoh P."/>
            <person name="Moore R."/>
            <person name="Sperling F.A."/>
            <person name="Huber D.P."/>
            <person name="Birol I."/>
            <person name="Jones S.J."/>
            <person name="Bohlmann J."/>
        </authorList>
    </citation>
    <scope>NUCLEOTIDE SEQUENCE</scope>
</reference>
<evidence type="ECO:0000256" key="1">
    <source>
        <dbReference type="ARBA" id="ARBA00010948"/>
    </source>
</evidence>
<evidence type="ECO:0000256" key="2">
    <source>
        <dbReference type="ARBA" id="ARBA00023006"/>
    </source>
</evidence>
<feature type="domain" description="Epg5-like TPR" evidence="4">
    <location>
        <begin position="492"/>
        <end position="573"/>
    </location>
</feature>
<evidence type="ECO:0000259" key="4">
    <source>
        <dbReference type="Pfam" id="PF26573"/>
    </source>
</evidence>
<gene>
    <name evidence="5" type="ORF">YQE_10520</name>
</gene>
<comment type="similarity">
    <text evidence="1">Belongs to the EPG5 family.</text>
</comment>
<dbReference type="HOGENOM" id="CLU_245281_0_0_1"/>
<protein>
    <submittedName>
        <fullName evidence="5">Uncharacterized protein</fullName>
    </submittedName>
</protein>
<dbReference type="PANTHER" id="PTHR31139">
    <property type="entry name" value="ECTOPIC P GRANULES PROTEIN 5 HOMOLOG"/>
    <property type="match status" value="1"/>
</dbReference>
<dbReference type="GO" id="GO:0005737">
    <property type="term" value="C:cytoplasm"/>
    <property type="evidence" value="ECO:0007669"/>
    <property type="project" value="TreeGrafter"/>
</dbReference>
<dbReference type="GO" id="GO:0097352">
    <property type="term" value="P:autophagosome maturation"/>
    <property type="evidence" value="ECO:0007669"/>
    <property type="project" value="TreeGrafter"/>
</dbReference>
<keyword evidence="2" id="KW-0072">Autophagy</keyword>
<evidence type="ECO:0000313" key="5">
    <source>
        <dbReference type="EMBL" id="ENN72840.1"/>
    </source>
</evidence>
<dbReference type="InterPro" id="IPR058750">
    <property type="entry name" value="TPR_Epg5"/>
</dbReference>
<dbReference type="Pfam" id="PF26573">
    <property type="entry name" value="TPR_Epg5_2"/>
    <property type="match status" value="1"/>
</dbReference>
<dbReference type="InterPro" id="IPR051436">
    <property type="entry name" value="Autophagy-related_EPG5"/>
</dbReference>
<feature type="domain" description="Epg5-like central TPR repeats" evidence="3">
    <location>
        <begin position="795"/>
        <end position="1188"/>
    </location>
</feature>
<sequence length="1621" mass="185274">MSSKEGPGHRAMHQRLQAEYDALFLRAIYYLYSSQKLRGWQFLAVVPYNVVSTRTLWKIYYILHMPDEKADDIINFSLESDFKKMVWEKDLRDHFEDKLTSLDDAEVYYLLNTFANMALARSGSDVDFIYSCTMDILQVGFVSQLTQESCSKSSRILLSHLLSKHPSLLSAILKKVQENVDKIGSLVLYLYEDIPLSIWNLAEEDFSIIERLLLNYPAGSNQTKLARMVLSRLNWDLLSYEKHCATAILVLKAVDQEPSYLQVRNVARVRDNQPLASFVAVLMTTWGHLVPLICSNGLKQLIVLQSHQKHEAVLFALYQIVPIFITCQECLINSNTFQDILVNLLNADRGYISYAKSFIVAQNTVLQQFGNMVETQIVNYAAYDLRTPRLLVRLWMNSLVSIPNWSKDNGVLYLLDVIVRGTFFYEDGLQVIYENLWDLYQTTTPQESASLISRFKWASSGGKSGYSLIQNSLAQYPWLAFIFLEVEHQVKEVKTALWMEVLKELSEQKGKISVDNAIKNATSTLKISTFSSSYLSIYRWSQQALDTPLDHPLLPLFWQKFFILFLDRLPVAESVLHHTYPVAWYECVNYNQISSDQSGAMKQWRIANFREKSSFNRPLSNPGRSIESVDPAERIIRSNNGRNQSEQKALDGAYQELIPQLFTSVMKRVCKPVPCKGNRQQESAILCSGPAMIEAKQNERIDHEILINRQAYESLLEKSLQMPPVALYTASVAIQQCIRVLQERVKTNPELAELGVELFYHLLAFLQDDIVLYLPARSLFVSCIEKLGQSHICGVESEMPRLLQLILKEPSLGEYLAPYFLPKNCDSANILLMYSTIIHQMSKKYDVVFALISKFDVESWLNQKTPNLSQRTQFIGNIIQALSILGYDPPVDTLTLHGLYRKHLVTVFEFEFPEHYGEIIIELLKSSNGTPENNLIAESVWIDILNSLAKPSRISPKAPLREQLRQYSQYQKVLSHQELLETCSLFSRHFTEERLSYGLYGLFPKCRKYVDIFALMLGMAGHGLIVSMLNTHQGLLGDKLSEQIWPYIRDMFAPWLIPYSVNSLKDNMANWIQQLADDRSVLLPWIPADRECAEKMLRCFCECIHFLLDALPASFNILSYVFQWYASSFAHTSVKEYILIPVHNAFIAFPWNKFWPSMIDLEFMLRVIDQYLPECHSFLGYIFMSIPWVNWMNSFADAPAQIKNRVYYCFLSLLVKLSVEPKVRMDHLVKVRAILIQAENFDWAHLEPVGFQHIMDWVVMSCNTNVIFKNDVLDLDYRLLCLLKLVSGYLNDLDCVVTAADEMELLLKEILSAVNISEISEIVLNVLIRWVENKTSEITIKAFLKTMGTTITDYKHLGTLYEATLTSYFNTNVIGGNSEEPPTWRKVSTIVNICPAKPVDFEQALLVEGFILTLNVVLLQRVYKNADLENLLNHCLGWLERIKLRHDLESKMPLLWFAVVNLALHHCVKDEGATGGLLRRFCRILLRIAEEASPNNWGRGLLTAIGLSKTEAISLKFICRAMAGYVLAQLPDIKGSSQKVRLAANAACAIGTPGGNTECPKVLLGLDFGQSQGKIKDCAEVALAKIQDPCNSMHNANSFLKMLLKQFYIKPYLKGLDNYEL</sequence>
<dbReference type="Pfam" id="PF26103">
    <property type="entry name" value="TPR_Epg5"/>
    <property type="match status" value="1"/>
</dbReference>
<evidence type="ECO:0000259" key="3">
    <source>
        <dbReference type="Pfam" id="PF26103"/>
    </source>
</evidence>